<gene>
    <name evidence="2" type="ORF">H8K33_18270</name>
</gene>
<feature type="transmembrane region" description="Helical" evidence="1">
    <location>
        <begin position="203"/>
        <end position="223"/>
    </location>
</feature>
<keyword evidence="1" id="KW-0812">Transmembrane</keyword>
<comment type="caution">
    <text evidence="2">The sequence shown here is derived from an EMBL/GenBank/DDBJ whole genome shotgun (WGS) entry which is preliminary data.</text>
</comment>
<sequence length="226" mass="25047">MNLTYSLLLSSLRGRSSFVAKALFLLSMFGCSPIFAQSNTQSSEYGRRLDLEIQVSAEDIARLANFQPPEENKKISGPMESVTAASERWLGESINAGKDSGPYTMLVILKGKAKAAGDVSTLWNSGWDFNDGSARTSAFPGLSKIGVKAGEKVVMSKATSPIRFKESRAVRPLLELVRADNFELESMTVQVWSGVGESSWKDILLSFRWLLGGLVFLLLRWWWVKR</sequence>
<keyword evidence="1" id="KW-1133">Transmembrane helix</keyword>
<organism evidence="2 3">
    <name type="scientific">Undibacterium amnicola</name>
    <dbReference type="NCBI Taxonomy" id="1834038"/>
    <lineage>
        <taxon>Bacteria</taxon>
        <taxon>Pseudomonadati</taxon>
        <taxon>Pseudomonadota</taxon>
        <taxon>Betaproteobacteria</taxon>
        <taxon>Burkholderiales</taxon>
        <taxon>Oxalobacteraceae</taxon>
        <taxon>Undibacterium</taxon>
    </lineage>
</organism>
<evidence type="ECO:0000256" key="1">
    <source>
        <dbReference type="SAM" id="Phobius"/>
    </source>
</evidence>
<proteinExistence type="predicted"/>
<evidence type="ECO:0000313" key="3">
    <source>
        <dbReference type="Proteomes" id="UP000643610"/>
    </source>
</evidence>
<reference evidence="2 3" key="1">
    <citation type="submission" date="2020-08" db="EMBL/GenBank/DDBJ databases">
        <title>Novel species isolated from subtropical streams in China.</title>
        <authorList>
            <person name="Lu H."/>
        </authorList>
    </citation>
    <scope>NUCLEOTIDE SEQUENCE [LARGE SCALE GENOMIC DNA]</scope>
    <source>
        <strain evidence="2 3">KCTC 52442</strain>
    </source>
</reference>
<name>A0ABR6XVG2_9BURK</name>
<protein>
    <submittedName>
        <fullName evidence="2">Uncharacterized protein</fullName>
    </submittedName>
</protein>
<dbReference type="EMBL" id="JACOFU010000010">
    <property type="protein sequence ID" value="MBC3833458.1"/>
    <property type="molecule type" value="Genomic_DNA"/>
</dbReference>
<dbReference type="Proteomes" id="UP000643610">
    <property type="component" value="Unassembled WGS sequence"/>
</dbReference>
<accession>A0ABR6XVG2</accession>
<keyword evidence="1" id="KW-0472">Membrane</keyword>
<keyword evidence="3" id="KW-1185">Reference proteome</keyword>
<evidence type="ECO:0000313" key="2">
    <source>
        <dbReference type="EMBL" id="MBC3833458.1"/>
    </source>
</evidence>